<dbReference type="EMBL" id="ML210183">
    <property type="protein sequence ID" value="TFK25678.1"/>
    <property type="molecule type" value="Genomic_DNA"/>
</dbReference>
<protein>
    <recommendedName>
        <fullName evidence="4">Sld7 C-terminal domain-containing protein</fullName>
    </recommendedName>
</protein>
<organism evidence="2 3">
    <name type="scientific">Coprinopsis marcescibilis</name>
    <name type="common">Agaric fungus</name>
    <name type="synonym">Psathyrella marcescibilis</name>
    <dbReference type="NCBI Taxonomy" id="230819"/>
    <lineage>
        <taxon>Eukaryota</taxon>
        <taxon>Fungi</taxon>
        <taxon>Dikarya</taxon>
        <taxon>Basidiomycota</taxon>
        <taxon>Agaricomycotina</taxon>
        <taxon>Agaricomycetes</taxon>
        <taxon>Agaricomycetidae</taxon>
        <taxon>Agaricales</taxon>
        <taxon>Agaricineae</taxon>
        <taxon>Psathyrellaceae</taxon>
        <taxon>Coprinopsis</taxon>
    </lineage>
</organism>
<sequence length="452" mass="48915">MTVQTTAGNDEQAKPHTTPSTPGNALNHPQKTPTTATPTNHHNTSYRLLYRGALSLPDSYLLLDGLTFFARLDSPTKHSGSKSYSLLENPLALALESMRGRPSLRFMGVVKLSELYIDEAGNVEMDIHPRASLSRIYFENMFCLSPFQASEEPAGTPMKSDIGVKVALGDSDGPETTEIIIYGQLRPHSGSSPDNNTKKTIVLTVGRITIRPVPQKRVPRPDDPIPRKPPVLFAQELQRAGSKGALAFGGGGLKRVGSANFTATGGPMVAKRPKLIAGSSSMNDVFKVPEVPNKSARGNERVEDVFGDVSESLNDKGKEKAAAIADDPEQNAAALEKANKLQIKKATIAHLAQTKDPNHKHIVVDKQHPEFKDLYGTISRGVSFALRNRTKIETIDATTIERLLRLHVKLYLSGHGPPDTSAKLPAQLGKVYGTSKAASAAGTTEDPIWIER</sequence>
<name>A0A5C3LBJ6_COPMA</name>
<dbReference type="AlphaFoldDB" id="A0A5C3LBJ6"/>
<evidence type="ECO:0000256" key="1">
    <source>
        <dbReference type="SAM" id="MobiDB-lite"/>
    </source>
</evidence>
<evidence type="ECO:0008006" key="4">
    <source>
        <dbReference type="Google" id="ProtNLM"/>
    </source>
</evidence>
<reference evidence="2 3" key="1">
    <citation type="journal article" date="2019" name="Nat. Ecol. Evol.">
        <title>Megaphylogeny resolves global patterns of mushroom evolution.</title>
        <authorList>
            <person name="Varga T."/>
            <person name="Krizsan K."/>
            <person name="Foldi C."/>
            <person name="Dima B."/>
            <person name="Sanchez-Garcia M."/>
            <person name="Sanchez-Ramirez S."/>
            <person name="Szollosi G.J."/>
            <person name="Szarkandi J.G."/>
            <person name="Papp V."/>
            <person name="Albert L."/>
            <person name="Andreopoulos W."/>
            <person name="Angelini C."/>
            <person name="Antonin V."/>
            <person name="Barry K.W."/>
            <person name="Bougher N.L."/>
            <person name="Buchanan P."/>
            <person name="Buyck B."/>
            <person name="Bense V."/>
            <person name="Catcheside P."/>
            <person name="Chovatia M."/>
            <person name="Cooper J."/>
            <person name="Damon W."/>
            <person name="Desjardin D."/>
            <person name="Finy P."/>
            <person name="Geml J."/>
            <person name="Haridas S."/>
            <person name="Hughes K."/>
            <person name="Justo A."/>
            <person name="Karasinski D."/>
            <person name="Kautmanova I."/>
            <person name="Kiss B."/>
            <person name="Kocsube S."/>
            <person name="Kotiranta H."/>
            <person name="LaButti K.M."/>
            <person name="Lechner B.E."/>
            <person name="Liimatainen K."/>
            <person name="Lipzen A."/>
            <person name="Lukacs Z."/>
            <person name="Mihaltcheva S."/>
            <person name="Morgado L.N."/>
            <person name="Niskanen T."/>
            <person name="Noordeloos M.E."/>
            <person name="Ohm R.A."/>
            <person name="Ortiz-Santana B."/>
            <person name="Ovrebo C."/>
            <person name="Racz N."/>
            <person name="Riley R."/>
            <person name="Savchenko A."/>
            <person name="Shiryaev A."/>
            <person name="Soop K."/>
            <person name="Spirin V."/>
            <person name="Szebenyi C."/>
            <person name="Tomsovsky M."/>
            <person name="Tulloss R.E."/>
            <person name="Uehling J."/>
            <person name="Grigoriev I.V."/>
            <person name="Vagvolgyi C."/>
            <person name="Papp T."/>
            <person name="Martin F.M."/>
            <person name="Miettinen O."/>
            <person name="Hibbett D.S."/>
            <person name="Nagy L.G."/>
        </authorList>
    </citation>
    <scope>NUCLEOTIDE SEQUENCE [LARGE SCALE GENOMIC DNA]</scope>
    <source>
        <strain evidence="2 3">CBS 121175</strain>
    </source>
</reference>
<dbReference type="Proteomes" id="UP000307440">
    <property type="component" value="Unassembled WGS sequence"/>
</dbReference>
<feature type="compositionally biased region" description="Polar residues" evidence="1">
    <location>
        <begin position="1"/>
        <end position="31"/>
    </location>
</feature>
<proteinExistence type="predicted"/>
<feature type="region of interest" description="Disordered" evidence="1">
    <location>
        <begin position="1"/>
        <end position="41"/>
    </location>
</feature>
<feature type="compositionally biased region" description="Low complexity" evidence="1">
    <location>
        <begin position="32"/>
        <end position="41"/>
    </location>
</feature>
<evidence type="ECO:0000313" key="3">
    <source>
        <dbReference type="Proteomes" id="UP000307440"/>
    </source>
</evidence>
<dbReference type="OrthoDB" id="5599874at2759"/>
<evidence type="ECO:0000313" key="2">
    <source>
        <dbReference type="EMBL" id="TFK25678.1"/>
    </source>
</evidence>
<gene>
    <name evidence="2" type="ORF">FA15DRAFT_617150</name>
</gene>
<accession>A0A5C3LBJ6</accession>
<keyword evidence="3" id="KW-1185">Reference proteome</keyword>